<dbReference type="PROSITE" id="PS51419">
    <property type="entry name" value="RAB"/>
    <property type="match status" value="1"/>
</dbReference>
<dbReference type="EMBL" id="HBIV01005878">
    <property type="protein sequence ID" value="CAE0650372.1"/>
    <property type="molecule type" value="Transcribed_RNA"/>
</dbReference>
<keyword evidence="1" id="KW-0547">Nucleotide-binding</keyword>
<dbReference type="InterPro" id="IPR001806">
    <property type="entry name" value="Small_GTPase"/>
</dbReference>
<reference evidence="2" key="1">
    <citation type="submission" date="2021-01" db="EMBL/GenBank/DDBJ databases">
        <authorList>
            <person name="Corre E."/>
            <person name="Pelletier E."/>
            <person name="Niang G."/>
            <person name="Scheremetjew M."/>
            <person name="Finn R."/>
            <person name="Kale V."/>
            <person name="Holt S."/>
            <person name="Cochrane G."/>
            <person name="Meng A."/>
            <person name="Brown T."/>
            <person name="Cohen L."/>
        </authorList>
    </citation>
    <scope>NUCLEOTIDE SEQUENCE</scope>
    <source>
        <strain evidence="2">CCCM811</strain>
    </source>
</reference>
<dbReference type="GO" id="GO:0003924">
    <property type="term" value="F:GTPase activity"/>
    <property type="evidence" value="ECO:0007669"/>
    <property type="project" value="InterPro"/>
</dbReference>
<sequence>MLLHDFASLSMSLIEDDKLQELQRQGSADIVIGLAGNKLDLHSQRKVDAKEAKAYADENGCIFFETSAKTGANVQEIFVAIAQKLPKNVQQQQNDTIQIISTEDSSRGGIGCCGGGKK</sequence>
<evidence type="ECO:0000313" key="2">
    <source>
        <dbReference type="EMBL" id="CAE0650372.1"/>
    </source>
</evidence>
<dbReference type="PROSITE" id="PS51421">
    <property type="entry name" value="RAS"/>
    <property type="match status" value="1"/>
</dbReference>
<dbReference type="GO" id="GO:0005525">
    <property type="term" value="F:GTP binding"/>
    <property type="evidence" value="ECO:0007669"/>
    <property type="project" value="InterPro"/>
</dbReference>
<dbReference type="PANTHER" id="PTHR47978">
    <property type="match status" value="1"/>
</dbReference>
<gene>
    <name evidence="2" type="ORF">LGLO00237_LOCUS4240</name>
</gene>
<name>A0A7S3YG14_9EUKA</name>
<dbReference type="SMART" id="SM00173">
    <property type="entry name" value="RAS"/>
    <property type="match status" value="1"/>
</dbReference>
<dbReference type="Pfam" id="PF00071">
    <property type="entry name" value="Ras"/>
    <property type="match status" value="1"/>
</dbReference>
<accession>A0A7S3YG14</accession>
<dbReference type="InterPro" id="IPR027417">
    <property type="entry name" value="P-loop_NTPase"/>
</dbReference>
<dbReference type="Gene3D" id="3.40.50.300">
    <property type="entry name" value="P-loop containing nucleotide triphosphate hydrolases"/>
    <property type="match status" value="1"/>
</dbReference>
<dbReference type="PRINTS" id="PR00449">
    <property type="entry name" value="RASTRNSFRMNG"/>
</dbReference>
<dbReference type="SMART" id="SM00175">
    <property type="entry name" value="RAB"/>
    <property type="match status" value="1"/>
</dbReference>
<protein>
    <submittedName>
        <fullName evidence="2">Uncharacterized protein</fullName>
    </submittedName>
</protein>
<proteinExistence type="predicted"/>
<dbReference type="AlphaFoldDB" id="A0A7S3YG14"/>
<evidence type="ECO:0000256" key="1">
    <source>
        <dbReference type="ARBA" id="ARBA00022741"/>
    </source>
</evidence>
<organism evidence="2">
    <name type="scientific">Lotharella globosa</name>
    <dbReference type="NCBI Taxonomy" id="91324"/>
    <lineage>
        <taxon>Eukaryota</taxon>
        <taxon>Sar</taxon>
        <taxon>Rhizaria</taxon>
        <taxon>Cercozoa</taxon>
        <taxon>Chlorarachniophyceae</taxon>
        <taxon>Lotharella</taxon>
    </lineage>
</organism>
<dbReference type="SUPFAM" id="SSF52540">
    <property type="entry name" value="P-loop containing nucleoside triphosphate hydrolases"/>
    <property type="match status" value="1"/>
</dbReference>